<evidence type="ECO:0000259" key="2">
    <source>
        <dbReference type="PROSITE" id="PS51782"/>
    </source>
</evidence>
<dbReference type="OrthoDB" id="9801998at2"/>
<dbReference type="InterPro" id="IPR018392">
    <property type="entry name" value="LysM"/>
</dbReference>
<accession>A0A0M9BR48</accession>
<keyword evidence="1" id="KW-0812">Transmembrane</keyword>
<dbReference type="Gene3D" id="3.10.350.10">
    <property type="entry name" value="LysM domain"/>
    <property type="match status" value="1"/>
</dbReference>
<keyword evidence="1" id="KW-1133">Transmembrane helix</keyword>
<dbReference type="SUPFAM" id="SSF54106">
    <property type="entry name" value="LysM domain"/>
    <property type="match status" value="1"/>
</dbReference>
<dbReference type="AlphaFoldDB" id="A0A0M9BR48"/>
<dbReference type="InterPro" id="IPR036779">
    <property type="entry name" value="LysM_dom_sf"/>
</dbReference>
<sequence length="125" mass="14139">MRYSTYQSIYEPVHSEVVETNIRNFKKVFAKRNVPTWVLKLIIVFLIILVGCSTVLTVFAGNENDVLPGGKMAVSQGDTLWSISLDHKPEVMDTRVYIEAIKKVNQLQSTSIKVGQVLILPQFIE</sequence>
<dbReference type="CDD" id="cd00118">
    <property type="entry name" value="LysM"/>
    <property type="match status" value="1"/>
</dbReference>
<keyword evidence="1" id="KW-0472">Membrane</keyword>
<dbReference type="RefSeq" id="WP_053780871.1">
    <property type="nucleotide sequence ID" value="NZ_LITU01000053.1"/>
</dbReference>
<organism evidence="3 4">
    <name type="scientific">Paenibacillus xylanivorans</name>
    <dbReference type="NCBI Taxonomy" id="1705561"/>
    <lineage>
        <taxon>Bacteria</taxon>
        <taxon>Bacillati</taxon>
        <taxon>Bacillota</taxon>
        <taxon>Bacilli</taxon>
        <taxon>Bacillales</taxon>
        <taxon>Paenibacillaceae</taxon>
        <taxon>Paenibacillus</taxon>
    </lineage>
</organism>
<dbReference type="Pfam" id="PF01476">
    <property type="entry name" value="LysM"/>
    <property type="match status" value="1"/>
</dbReference>
<name>A0A0M9BR48_9BACL</name>
<evidence type="ECO:0000313" key="3">
    <source>
        <dbReference type="EMBL" id="KOY16432.1"/>
    </source>
</evidence>
<evidence type="ECO:0000256" key="1">
    <source>
        <dbReference type="SAM" id="Phobius"/>
    </source>
</evidence>
<reference evidence="3 4" key="1">
    <citation type="submission" date="2015-08" db="EMBL/GenBank/DDBJ databases">
        <title>Draft genome sequence of cellulolytic and xylanolytic Paenibacillus sp. A59, isolated from a decaying forest soil from Patagonia, Argentina.</title>
        <authorList>
            <person name="Ghio S."/>
            <person name="Caceres A.M."/>
            <person name="Talia P."/>
            <person name="Grasso D."/>
            <person name="Campos E."/>
        </authorList>
    </citation>
    <scope>NUCLEOTIDE SEQUENCE [LARGE SCALE GENOMIC DNA]</scope>
    <source>
        <strain evidence="3 4">A59</strain>
    </source>
</reference>
<comment type="caution">
    <text evidence="3">The sequence shown here is derived from an EMBL/GenBank/DDBJ whole genome shotgun (WGS) entry which is preliminary data.</text>
</comment>
<dbReference type="PATRIC" id="fig|1705561.3.peg.2120"/>
<dbReference type="SMART" id="SM00257">
    <property type="entry name" value="LysM"/>
    <property type="match status" value="1"/>
</dbReference>
<feature type="domain" description="LysM" evidence="2">
    <location>
        <begin position="70"/>
        <end position="120"/>
    </location>
</feature>
<feature type="transmembrane region" description="Helical" evidence="1">
    <location>
        <begin position="37"/>
        <end position="60"/>
    </location>
</feature>
<proteinExistence type="predicted"/>
<keyword evidence="4" id="KW-1185">Reference proteome</keyword>
<gene>
    <name evidence="3" type="ORF">AMS66_11255</name>
</gene>
<dbReference type="EMBL" id="LITU01000053">
    <property type="protein sequence ID" value="KOY16432.1"/>
    <property type="molecule type" value="Genomic_DNA"/>
</dbReference>
<protein>
    <recommendedName>
        <fullName evidence="2">LysM domain-containing protein</fullName>
    </recommendedName>
</protein>
<dbReference type="PROSITE" id="PS51782">
    <property type="entry name" value="LYSM"/>
    <property type="match status" value="1"/>
</dbReference>
<dbReference type="Proteomes" id="UP000037688">
    <property type="component" value="Unassembled WGS sequence"/>
</dbReference>
<evidence type="ECO:0000313" key="4">
    <source>
        <dbReference type="Proteomes" id="UP000037688"/>
    </source>
</evidence>